<dbReference type="EMBL" id="VCKW01000025">
    <property type="protein sequence ID" value="TMR05030.1"/>
    <property type="molecule type" value="Genomic_DNA"/>
</dbReference>
<dbReference type="OrthoDB" id="4149784at2"/>
<name>A0A5C4JGY8_9ACTN</name>
<dbReference type="Proteomes" id="UP000309174">
    <property type="component" value="Unassembled WGS sequence"/>
</dbReference>
<comment type="caution">
    <text evidence="3">The sequence shown here is derived from an EMBL/GenBank/DDBJ whole genome shotgun (WGS) entry which is preliminary data.</text>
</comment>
<feature type="region of interest" description="Disordered" evidence="1">
    <location>
        <begin position="105"/>
        <end position="125"/>
    </location>
</feature>
<sequence length="297" mass="31329">MEEILAAMPAGRPGRVVLVPVGGLGQVPWHAARRRVADGRWRYACQDAVISYAGSARQFADACARGRLPRRDAPALVRVGGSALYWASKEIEEIHRRHYPDGVLLGGRRRGRGGPRSPDATKDNVSGLLPRHGSAGASLLHLGCHAHPAPRPVDAALALLRGEELSMSEVLERARARPPGSPGGLVVLAACGSDLTATDHDEALTLAAAFLAAGASGAVGARWPVDDVPTALLMAVFHHYLNSGYDDPARALRAAQLWMLDPARRLPAGADPKLADEMALTDLAAPAAWAAFTCQGR</sequence>
<evidence type="ECO:0000313" key="4">
    <source>
        <dbReference type="Proteomes" id="UP000309174"/>
    </source>
</evidence>
<organism evidence="3 4">
    <name type="scientific">Actinomadura soli</name>
    <dbReference type="NCBI Taxonomy" id="2508997"/>
    <lineage>
        <taxon>Bacteria</taxon>
        <taxon>Bacillati</taxon>
        <taxon>Actinomycetota</taxon>
        <taxon>Actinomycetes</taxon>
        <taxon>Streptosporangiales</taxon>
        <taxon>Thermomonosporaceae</taxon>
        <taxon>Actinomadura</taxon>
    </lineage>
</organism>
<proteinExistence type="predicted"/>
<dbReference type="AlphaFoldDB" id="A0A5C4JGY8"/>
<evidence type="ECO:0000256" key="1">
    <source>
        <dbReference type="SAM" id="MobiDB-lite"/>
    </source>
</evidence>
<evidence type="ECO:0000313" key="3">
    <source>
        <dbReference type="EMBL" id="TMR05030.1"/>
    </source>
</evidence>
<evidence type="ECO:0000259" key="2">
    <source>
        <dbReference type="Pfam" id="PF12770"/>
    </source>
</evidence>
<feature type="domain" description="CHAT" evidence="2">
    <location>
        <begin position="7"/>
        <end position="296"/>
    </location>
</feature>
<accession>A0A5C4JGY8</accession>
<dbReference type="Pfam" id="PF12770">
    <property type="entry name" value="CHAT"/>
    <property type="match status" value="1"/>
</dbReference>
<reference evidence="3 4" key="1">
    <citation type="submission" date="2019-05" db="EMBL/GenBank/DDBJ databases">
        <title>Draft genome sequence of Actinomadura sp. 14C53.</title>
        <authorList>
            <person name="Saricaoglu S."/>
            <person name="Isik K."/>
        </authorList>
    </citation>
    <scope>NUCLEOTIDE SEQUENCE [LARGE SCALE GENOMIC DNA]</scope>
    <source>
        <strain evidence="3 4">14C53</strain>
    </source>
</reference>
<dbReference type="InterPro" id="IPR024983">
    <property type="entry name" value="CHAT_dom"/>
</dbReference>
<gene>
    <name evidence="3" type="ORF">ETD83_07390</name>
</gene>
<keyword evidence="4" id="KW-1185">Reference proteome</keyword>
<protein>
    <submittedName>
        <fullName evidence="3">CHAT domain-containing protein</fullName>
    </submittedName>
</protein>